<gene>
    <name evidence="1" type="ORF">SAMN04487892_0113</name>
</gene>
<accession>A0A1H2QA16</accession>
<dbReference type="OrthoDB" id="1179649at2"/>
<evidence type="ECO:0000313" key="1">
    <source>
        <dbReference type="EMBL" id="SDW03249.1"/>
    </source>
</evidence>
<dbReference type="STRING" id="1073328.SAMN05216294_1462"/>
<dbReference type="Pfam" id="PF17957">
    <property type="entry name" value="Big_7"/>
    <property type="match status" value="1"/>
</dbReference>
<dbReference type="Proteomes" id="UP000199592">
    <property type="component" value="Unassembled WGS sequence"/>
</dbReference>
<keyword evidence="2" id="KW-1185">Reference proteome</keyword>
<dbReference type="AlphaFoldDB" id="A0A1H2QA16"/>
<evidence type="ECO:0000313" key="2">
    <source>
        <dbReference type="Proteomes" id="UP000199592"/>
    </source>
</evidence>
<dbReference type="EMBL" id="FNMY01000001">
    <property type="protein sequence ID" value="SDW03249.1"/>
    <property type="molecule type" value="Genomic_DNA"/>
</dbReference>
<dbReference type="InterPro" id="IPR013783">
    <property type="entry name" value="Ig-like_fold"/>
</dbReference>
<dbReference type="RefSeq" id="WP_090293783.1">
    <property type="nucleotide sequence ID" value="NZ_FNKI01000002.1"/>
</dbReference>
<dbReference type="PROSITE" id="PS51257">
    <property type="entry name" value="PROKAR_LIPOPROTEIN"/>
    <property type="match status" value="1"/>
</dbReference>
<sequence>MNNLTLRVIIFLYIFTLISCSSDHSSEEQNIDTTPPEINLEIAGFGKNSTDPIIVGHSIDLNPNTTDNEGIKSVTIFLNNEVVAQSNTPPFNFTIDLSSYTSKVADLTKYKEYVLKVVVVDINDNSSEVEQIIYIDNDLPSISNVTIENGTILNGDENIVTFNAYDEQGIKEVSAMVDNSSIVVAETETGFTLDLNTLNSADGEHSLVIIAEDFAENITSYQVDFISDNTGPELIVEGIMDDIILGEKTIISTSLSDEFSEISGFKISVGDSLVKEFENFDELNFEFDPESYAVGEYELIFEASDSVGNISQINVPIKIKRLLMIIDIKEDYLPSNYPATQLFYLASDINGKVLDFAKGENNSIVKLYSEREFSLEEEFMLTLMEISGYLNGPQSGEMFTISNLKRNIHNTYTLKTRKQNPNYKITTDFKLTGMDPCAQNLTCYGPGYNIFYSHSGDEDIQIRTFDHLGDPTLSSDKIYLFLEFSCFDQYKYLAFDNPLPEDIETNISVSDFIDEGIQNSSVEFSNVGLVDIDIKGYDSLEDYRTNNGYSIFDDLKSTFYHPGPVNYFWLDVFQEYKFKIVSDDFAVIGRGLPETYYEVPDWSVDHLLNDKTIQYTIDSGEHTVGKTIIQRYANQYEGQFEWIFVFDSQKTQEITIPEIPEELKDYQLYNHMQNRDFMLYQSQITKYDGIETYDEYLEKIILPNKSYQSFGDKMTAKYRVHENASNAFIIDDFFMYRILY</sequence>
<dbReference type="Gene3D" id="2.60.40.10">
    <property type="entry name" value="Immunoglobulins"/>
    <property type="match status" value="2"/>
</dbReference>
<organism evidence="1 2">
    <name type="scientific">Flagellimonas zhangzhouensis</name>
    <dbReference type="NCBI Taxonomy" id="1073328"/>
    <lineage>
        <taxon>Bacteria</taxon>
        <taxon>Pseudomonadati</taxon>
        <taxon>Bacteroidota</taxon>
        <taxon>Flavobacteriia</taxon>
        <taxon>Flavobacteriales</taxon>
        <taxon>Flavobacteriaceae</taxon>
        <taxon>Flagellimonas</taxon>
    </lineage>
</organism>
<name>A0A1H2QA16_9FLAO</name>
<reference evidence="2" key="1">
    <citation type="submission" date="2016-10" db="EMBL/GenBank/DDBJ databases">
        <authorList>
            <person name="Varghese N."/>
            <person name="Submissions S."/>
        </authorList>
    </citation>
    <scope>NUCLEOTIDE SEQUENCE [LARGE SCALE GENOMIC DNA]</scope>
    <source>
        <strain evidence="2">DSM 25030</strain>
    </source>
</reference>
<protein>
    <submittedName>
        <fullName evidence="1">Uncharacterized protein</fullName>
    </submittedName>
</protein>
<proteinExistence type="predicted"/>